<evidence type="ECO:0000313" key="1">
    <source>
        <dbReference type="EMBL" id="GLQ89227.1"/>
    </source>
</evidence>
<comment type="caution">
    <text evidence="1">The sequence shown here is derived from an EMBL/GenBank/DDBJ whole genome shotgun (WGS) entry which is preliminary data.</text>
</comment>
<gene>
    <name evidence="1" type="ORF">GCM10007898_27990</name>
</gene>
<proteinExistence type="predicted"/>
<organism evidence="1 2">
    <name type="scientific">Dyella flagellata</name>
    <dbReference type="NCBI Taxonomy" id="1867833"/>
    <lineage>
        <taxon>Bacteria</taxon>
        <taxon>Pseudomonadati</taxon>
        <taxon>Pseudomonadota</taxon>
        <taxon>Gammaproteobacteria</taxon>
        <taxon>Lysobacterales</taxon>
        <taxon>Rhodanobacteraceae</taxon>
        <taxon>Dyella</taxon>
    </lineage>
</organism>
<accession>A0ABQ5XCN7</accession>
<sequence>MRALGPFAVDDGAKRFDPFLGFGGVEILVENVVELIHETSPRRSAPPLRWVRVAGAATKPRQASVRRLTPARDLRGTAWRVRRKTS</sequence>
<dbReference type="Proteomes" id="UP001156627">
    <property type="component" value="Unassembled WGS sequence"/>
</dbReference>
<dbReference type="EMBL" id="BSOA01000031">
    <property type="protein sequence ID" value="GLQ89227.1"/>
    <property type="molecule type" value="Genomic_DNA"/>
</dbReference>
<name>A0ABQ5XCN7_9GAMM</name>
<keyword evidence="2" id="KW-1185">Reference proteome</keyword>
<evidence type="ECO:0000313" key="2">
    <source>
        <dbReference type="Proteomes" id="UP001156627"/>
    </source>
</evidence>
<protein>
    <submittedName>
        <fullName evidence="1">Uncharacterized protein</fullName>
    </submittedName>
</protein>
<reference evidence="2" key="1">
    <citation type="journal article" date="2019" name="Int. J. Syst. Evol. Microbiol.">
        <title>The Global Catalogue of Microorganisms (GCM) 10K type strain sequencing project: providing services to taxonomists for standard genome sequencing and annotation.</title>
        <authorList>
            <consortium name="The Broad Institute Genomics Platform"/>
            <consortium name="The Broad Institute Genome Sequencing Center for Infectious Disease"/>
            <person name="Wu L."/>
            <person name="Ma J."/>
        </authorList>
    </citation>
    <scope>NUCLEOTIDE SEQUENCE [LARGE SCALE GENOMIC DNA]</scope>
    <source>
        <strain evidence="2">NBRC 111981</strain>
    </source>
</reference>